<feature type="transmembrane region" description="Helical" evidence="1">
    <location>
        <begin position="98"/>
        <end position="119"/>
    </location>
</feature>
<dbReference type="Proteomes" id="UP000186309">
    <property type="component" value="Chromosome"/>
</dbReference>
<proteinExistence type="predicted"/>
<dbReference type="AlphaFoldDB" id="A0A1U7CL81"/>
<sequence length="166" mass="18687">MSAGADQQRLNPEERANLVAFIDGELTEVESRSLTTKLTHSATARREVELLKKTWDVLDSLPRPTVTEQFHERTLTYVRSLELRAESRYAPAKKWGETFLKLAVCLLIAAAGVASGFAVTRQVWPVPEERVIRDLSLAEHLDEYLEVGSFEFLDELKNSAEFGTPP</sequence>
<keyword evidence="3" id="KW-1185">Reference proteome</keyword>
<dbReference type="STRING" id="1387353.BSF38_01123"/>
<evidence type="ECO:0000256" key="1">
    <source>
        <dbReference type="SAM" id="Phobius"/>
    </source>
</evidence>
<accession>A0A1U7CL81</accession>
<name>A0A1U7CL81_9BACT</name>
<dbReference type="RefSeq" id="WP_076343838.1">
    <property type="nucleotide sequence ID" value="NZ_CP019082.1"/>
</dbReference>
<evidence type="ECO:0000313" key="2">
    <source>
        <dbReference type="EMBL" id="APW59692.1"/>
    </source>
</evidence>
<evidence type="ECO:0008006" key="4">
    <source>
        <dbReference type="Google" id="ProtNLM"/>
    </source>
</evidence>
<gene>
    <name evidence="2" type="ORF">BSF38_01123</name>
</gene>
<keyword evidence="1" id="KW-1133">Transmembrane helix</keyword>
<dbReference type="EMBL" id="CP019082">
    <property type="protein sequence ID" value="APW59692.1"/>
    <property type="molecule type" value="Genomic_DNA"/>
</dbReference>
<reference evidence="3" key="1">
    <citation type="submission" date="2016-12" db="EMBL/GenBank/DDBJ databases">
        <title>Comparative genomics of four Isosphaeraceae planctomycetes: a common pool of plasmids and glycoside hydrolase genes.</title>
        <authorList>
            <person name="Ivanova A."/>
        </authorList>
    </citation>
    <scope>NUCLEOTIDE SEQUENCE [LARGE SCALE GENOMIC DNA]</scope>
    <source>
        <strain evidence="3">PX4</strain>
    </source>
</reference>
<evidence type="ECO:0000313" key="3">
    <source>
        <dbReference type="Proteomes" id="UP000186309"/>
    </source>
</evidence>
<keyword evidence="1" id="KW-0812">Transmembrane</keyword>
<organism evidence="2 3">
    <name type="scientific">Paludisphaera borealis</name>
    <dbReference type="NCBI Taxonomy" id="1387353"/>
    <lineage>
        <taxon>Bacteria</taxon>
        <taxon>Pseudomonadati</taxon>
        <taxon>Planctomycetota</taxon>
        <taxon>Planctomycetia</taxon>
        <taxon>Isosphaerales</taxon>
        <taxon>Isosphaeraceae</taxon>
        <taxon>Paludisphaera</taxon>
    </lineage>
</organism>
<keyword evidence="1" id="KW-0472">Membrane</keyword>
<dbReference type="OrthoDB" id="212532at2"/>
<dbReference type="KEGG" id="pbor:BSF38_01123"/>
<protein>
    <recommendedName>
        <fullName evidence="4">Zinc-finger domain-containing protein</fullName>
    </recommendedName>
</protein>